<dbReference type="InParanoid" id="A0A1D6J068"/>
<name>A0A1D6J068_MAIZE</name>
<reference evidence="1" key="1">
    <citation type="submission" date="2015-12" db="EMBL/GenBank/DDBJ databases">
        <title>Update maize B73 reference genome by single molecule sequencing technologies.</title>
        <authorList>
            <consortium name="Maize Genome Sequencing Project"/>
            <person name="Ware D."/>
        </authorList>
    </citation>
    <scope>NUCLEOTIDE SEQUENCE</scope>
    <source>
        <tissue evidence="1">Seedling</tissue>
    </source>
</reference>
<organism evidence="1">
    <name type="scientific">Zea mays</name>
    <name type="common">Maize</name>
    <dbReference type="NCBI Taxonomy" id="4577"/>
    <lineage>
        <taxon>Eukaryota</taxon>
        <taxon>Viridiplantae</taxon>
        <taxon>Streptophyta</taxon>
        <taxon>Embryophyta</taxon>
        <taxon>Tracheophyta</taxon>
        <taxon>Spermatophyta</taxon>
        <taxon>Magnoliopsida</taxon>
        <taxon>Liliopsida</taxon>
        <taxon>Poales</taxon>
        <taxon>Poaceae</taxon>
        <taxon>PACMAD clade</taxon>
        <taxon>Panicoideae</taxon>
        <taxon>Andropogonodae</taxon>
        <taxon>Andropogoneae</taxon>
        <taxon>Tripsacinae</taxon>
        <taxon>Zea</taxon>
    </lineage>
</organism>
<evidence type="ECO:0000313" key="1">
    <source>
        <dbReference type="EMBL" id="AQK41493.1"/>
    </source>
</evidence>
<accession>A0A1D6J068</accession>
<sequence>MVSGEDSQAILLFYLSDKDLRMLILFTWEYHFLHVGDEMLQSKLLDRDSFVYGRFYYPLRECFALLADDPEHGEASSNDMRKDEQGREDLLSRKVEQVAEVRALLLLPLCSPNVLGQPLLQNLQSNPVNALKSPSSLLEGKKLLLTNIICVLLVHFQKQLPFIKNRLT</sequence>
<dbReference type="AlphaFoldDB" id="A0A1D6J068"/>
<gene>
    <name evidence="1" type="ORF">ZEAMMB73_Zm00001d024563</name>
</gene>
<dbReference type="EMBL" id="CM000786">
    <property type="protein sequence ID" value="AQK41493.1"/>
    <property type="molecule type" value="Genomic_DNA"/>
</dbReference>
<protein>
    <submittedName>
        <fullName evidence="1">Uncharacterized protein</fullName>
    </submittedName>
</protein>
<proteinExistence type="predicted"/>